<evidence type="ECO:0000256" key="3">
    <source>
        <dbReference type="ARBA" id="ARBA00014415"/>
    </source>
</evidence>
<dbReference type="Gene3D" id="2.60.34.10">
    <property type="entry name" value="Substrate Binding Domain Of DNAk, Chain A, domain 1"/>
    <property type="match status" value="1"/>
</dbReference>
<dbReference type="Gene3D" id="3.90.640.10">
    <property type="entry name" value="Actin, Chain A, domain 4"/>
    <property type="match status" value="1"/>
</dbReference>
<keyword evidence="7 13" id="KW-0067">ATP-binding</keyword>
<dbReference type="InterPro" id="IPR043129">
    <property type="entry name" value="ATPase_NBD"/>
</dbReference>
<evidence type="ECO:0000256" key="6">
    <source>
        <dbReference type="ARBA" id="ARBA00022741"/>
    </source>
</evidence>
<dbReference type="PROSITE" id="PS00297">
    <property type="entry name" value="HSP70_1"/>
    <property type="match status" value="1"/>
</dbReference>
<keyword evidence="9" id="KW-0143">Chaperone</keyword>
<dbReference type="InterPro" id="IPR013126">
    <property type="entry name" value="Hsp_70_fam"/>
</dbReference>
<organism evidence="14 16">
    <name type="scientific">Paenibacillus macerans</name>
    <name type="common">Bacillus macerans</name>
    <dbReference type="NCBI Taxonomy" id="44252"/>
    <lineage>
        <taxon>Bacteria</taxon>
        <taxon>Bacillati</taxon>
        <taxon>Bacillota</taxon>
        <taxon>Bacilli</taxon>
        <taxon>Bacillales</taxon>
        <taxon>Paenibacillaceae</taxon>
        <taxon>Paenibacillus</taxon>
    </lineage>
</organism>
<dbReference type="AlphaFoldDB" id="A0A090ZNH1"/>
<dbReference type="EMBL" id="WNZZ01000048">
    <property type="protein sequence ID" value="MUG26588.1"/>
    <property type="molecule type" value="Genomic_DNA"/>
</dbReference>
<name>A0A090ZNH1_PAEMA</name>
<evidence type="ECO:0000256" key="7">
    <source>
        <dbReference type="ARBA" id="ARBA00022840"/>
    </source>
</evidence>
<dbReference type="PROSITE" id="PS00329">
    <property type="entry name" value="HSP70_2"/>
    <property type="match status" value="1"/>
</dbReference>
<dbReference type="EMBL" id="JMQA01000038">
    <property type="protein sequence ID" value="KFN05706.1"/>
    <property type="molecule type" value="Genomic_DNA"/>
</dbReference>
<sequence>MAKIGIDLGTSNSLAAYWTEHGPVIIPNSLGKRLTPSVVSLDDNNEVLVGQIAKERMITHPHLTASTFKRYMGTDKTYQLGEHPFSPEDLSSFILRALKEDAEAYLGEAVEEAVISVPAYFNDAQRKATLRAAALAGLHVERLISEPTAAAISYGLHQQESDTRFLVFDLGGGTFDVSVLELFEGVMQVQSIAGDNYLGGEDFTGLLLSHFVETHGIDYANLPTKEKTALIKQAELCKLVLGNENAGEMVFMREGQTLQLTVNRSQFEQLAAQLLLRLRNPIERALRDASLTPQDLDAVILIGGATRMPIIKSIVSKMFGRLPFSQINPDEAVALGAAIQVALKDRDASLQEMILTDVCPFTLGTDIAVEIKDDVYESGHFLPIIERNTPIPVSKVDRLCAIRDNQTRMNVGIYQGESRKVENNVHLGDLVIEVPAAPKEKEKIDVRYTYDINGVLEVEVTVISTGEKKTMIIEKNPGQTSPEQIKARLEELKHLKIHPRDRSENRLLLARGERLYEESLNDKREYIASLIFEFERALASQNEQEIKKKAAIFKQKLDSLERWTEF</sequence>
<dbReference type="InterPro" id="IPR042030">
    <property type="entry name" value="HscC_NBD"/>
</dbReference>
<dbReference type="InterPro" id="IPR018181">
    <property type="entry name" value="Heat_shock_70_CS"/>
</dbReference>
<comment type="function">
    <text evidence="1">Acts as a chaperone.</text>
</comment>
<reference evidence="14 16" key="1">
    <citation type="submission" date="2014-04" db="EMBL/GenBank/DDBJ databases">
        <authorList>
            <person name="Bishop-Lilly K.A."/>
            <person name="Broomall S.M."/>
            <person name="Chain P.S."/>
            <person name="Chertkov O."/>
            <person name="Coyne S.R."/>
            <person name="Daligault H.E."/>
            <person name="Davenport K.W."/>
            <person name="Erkkila T."/>
            <person name="Frey K.G."/>
            <person name="Gibbons H.S."/>
            <person name="Gu W."/>
            <person name="Jaissle J."/>
            <person name="Johnson S.L."/>
            <person name="Koroleva G.I."/>
            <person name="Ladner J.T."/>
            <person name="Lo C.-C."/>
            <person name="Minogue T.D."/>
            <person name="Munk C."/>
            <person name="Palacios G.F."/>
            <person name="Redden C.L."/>
            <person name="Rosenzweig C.N."/>
            <person name="Scholz M.B."/>
            <person name="Teshima H."/>
            <person name="Xu Y."/>
        </authorList>
    </citation>
    <scope>NUCLEOTIDE SEQUENCE [LARGE SCALE GENOMIC DNA]</scope>
    <source>
        <strain evidence="14 16">8244</strain>
    </source>
</reference>
<dbReference type="GO" id="GO:0005524">
    <property type="term" value="F:ATP binding"/>
    <property type="evidence" value="ECO:0007669"/>
    <property type="project" value="UniProtKB-KW"/>
</dbReference>
<evidence type="ECO:0000256" key="2">
    <source>
        <dbReference type="ARBA" id="ARBA00007381"/>
    </source>
</evidence>
<gene>
    <name evidence="14" type="ORF">DJ90_348</name>
    <name evidence="15" type="ORF">GNQ08_30125</name>
</gene>
<dbReference type="InterPro" id="IPR029047">
    <property type="entry name" value="HSP70_peptide-bd_sf"/>
</dbReference>
<dbReference type="RefSeq" id="WP_036625908.1">
    <property type="nucleotide sequence ID" value="NZ_JAHAJO010000012.1"/>
</dbReference>
<evidence type="ECO:0000256" key="11">
    <source>
        <dbReference type="ARBA" id="ARBA00030945"/>
    </source>
</evidence>
<keyword evidence="8" id="KW-0346">Stress response</keyword>
<evidence type="ECO:0000313" key="14">
    <source>
        <dbReference type="EMBL" id="KFN05706.1"/>
    </source>
</evidence>
<dbReference type="SUPFAM" id="SSF100920">
    <property type="entry name" value="Heat shock protein 70kD (HSP70), peptide-binding domain"/>
    <property type="match status" value="1"/>
</dbReference>
<dbReference type="Proteomes" id="UP000442469">
    <property type="component" value="Unassembled WGS sequence"/>
</dbReference>
<evidence type="ECO:0000256" key="5">
    <source>
        <dbReference type="ARBA" id="ARBA00022553"/>
    </source>
</evidence>
<keyword evidence="6 13" id="KW-0547">Nucleotide-binding</keyword>
<dbReference type="Pfam" id="PF00012">
    <property type="entry name" value="HSP70"/>
    <property type="match status" value="1"/>
</dbReference>
<reference evidence="15 17" key="2">
    <citation type="submission" date="2019-11" db="EMBL/GenBank/DDBJ databases">
        <title>Draft genome sequences of five Paenibacillus species of dairy origin.</title>
        <authorList>
            <person name="Olajide A.M."/>
            <person name="Chen S."/>
            <person name="Lapointe G."/>
        </authorList>
    </citation>
    <scope>NUCLEOTIDE SEQUENCE [LARGE SCALE GENOMIC DNA]</scope>
    <source>
        <strain evidence="15 17">3CT49</strain>
    </source>
</reference>
<dbReference type="Gene3D" id="3.30.420.40">
    <property type="match status" value="2"/>
</dbReference>
<evidence type="ECO:0000313" key="15">
    <source>
        <dbReference type="EMBL" id="MUG26588.1"/>
    </source>
</evidence>
<dbReference type="PROSITE" id="PS01036">
    <property type="entry name" value="HSP70_3"/>
    <property type="match status" value="1"/>
</dbReference>
<evidence type="ECO:0000256" key="10">
    <source>
        <dbReference type="ARBA" id="ARBA00030019"/>
    </source>
</evidence>
<comment type="caution">
    <text evidence="14">The sequence shown here is derived from an EMBL/GenBank/DDBJ whole genome shotgun (WGS) entry which is preliminary data.</text>
</comment>
<evidence type="ECO:0000256" key="9">
    <source>
        <dbReference type="ARBA" id="ARBA00023186"/>
    </source>
</evidence>
<evidence type="ECO:0000313" key="16">
    <source>
        <dbReference type="Proteomes" id="UP000029278"/>
    </source>
</evidence>
<keyword evidence="16" id="KW-1185">Reference proteome</keyword>
<proteinExistence type="inferred from homology"/>
<dbReference type="CDD" id="cd10235">
    <property type="entry name" value="ASKHA_NBD_HSP70_HscC"/>
    <property type="match status" value="1"/>
</dbReference>
<dbReference type="STRING" id="44252.DJ90_348"/>
<dbReference type="FunFam" id="3.30.420.40:FF:000144">
    <property type="entry name" value="Molecular chaperone HscC"/>
    <property type="match status" value="1"/>
</dbReference>
<evidence type="ECO:0000256" key="13">
    <source>
        <dbReference type="RuleBase" id="RU003322"/>
    </source>
</evidence>
<accession>A0A090ZNH1</accession>
<dbReference type="PRINTS" id="PR00301">
    <property type="entry name" value="HEATSHOCK70"/>
</dbReference>
<protein>
    <recommendedName>
        <fullName evidence="3">Chaperone protein DnaK</fullName>
    </recommendedName>
    <alternativeName>
        <fullName evidence="4">Chaperone protein dnaK</fullName>
    </alternativeName>
    <alternativeName>
        <fullName evidence="12">HSP70</fullName>
    </alternativeName>
    <alternativeName>
        <fullName evidence="11">Heat shock 70 kDa protein</fullName>
    </alternativeName>
    <alternativeName>
        <fullName evidence="10">Heat shock protein 70</fullName>
    </alternativeName>
</protein>
<dbReference type="SUPFAM" id="SSF53067">
    <property type="entry name" value="Actin-like ATPase domain"/>
    <property type="match status" value="2"/>
</dbReference>
<evidence type="ECO:0000256" key="1">
    <source>
        <dbReference type="ARBA" id="ARBA00002290"/>
    </source>
</evidence>
<dbReference type="HOGENOM" id="CLU_005965_2_4_9"/>
<evidence type="ECO:0000313" key="17">
    <source>
        <dbReference type="Proteomes" id="UP000442469"/>
    </source>
</evidence>
<evidence type="ECO:0000256" key="12">
    <source>
        <dbReference type="ARBA" id="ARBA00033103"/>
    </source>
</evidence>
<dbReference type="GeneID" id="77009395"/>
<comment type="similarity">
    <text evidence="2 13">Belongs to the heat shock protein 70 family.</text>
</comment>
<evidence type="ECO:0000256" key="8">
    <source>
        <dbReference type="ARBA" id="ARBA00023016"/>
    </source>
</evidence>
<dbReference type="PATRIC" id="fig|44252.3.peg.4622"/>
<evidence type="ECO:0000256" key="4">
    <source>
        <dbReference type="ARBA" id="ARBA00017249"/>
    </source>
</evidence>
<dbReference type="GO" id="GO:0140662">
    <property type="term" value="F:ATP-dependent protein folding chaperone"/>
    <property type="evidence" value="ECO:0007669"/>
    <property type="project" value="InterPro"/>
</dbReference>
<keyword evidence="5" id="KW-0597">Phosphoprotein</keyword>
<dbReference type="PANTHER" id="PTHR19375">
    <property type="entry name" value="HEAT SHOCK PROTEIN 70KDA"/>
    <property type="match status" value="1"/>
</dbReference>
<dbReference type="Proteomes" id="UP000029278">
    <property type="component" value="Unassembled WGS sequence"/>
</dbReference>
<dbReference type="OrthoDB" id="9766019at2"/>